<reference evidence="3" key="1">
    <citation type="journal article" date="2020" name="Stud. Mycol.">
        <title>101 Dothideomycetes genomes: a test case for predicting lifestyles and emergence of pathogens.</title>
        <authorList>
            <person name="Haridas S."/>
            <person name="Albert R."/>
            <person name="Binder M."/>
            <person name="Bloem J."/>
            <person name="Labutti K."/>
            <person name="Salamov A."/>
            <person name="Andreopoulos B."/>
            <person name="Baker S."/>
            <person name="Barry K."/>
            <person name="Bills G."/>
            <person name="Bluhm B."/>
            <person name="Cannon C."/>
            <person name="Castanera R."/>
            <person name="Culley D."/>
            <person name="Daum C."/>
            <person name="Ezra D."/>
            <person name="Gonzalez J."/>
            <person name="Henrissat B."/>
            <person name="Kuo A."/>
            <person name="Liang C."/>
            <person name="Lipzen A."/>
            <person name="Lutzoni F."/>
            <person name="Magnuson J."/>
            <person name="Mondo S."/>
            <person name="Nolan M."/>
            <person name="Ohm R."/>
            <person name="Pangilinan J."/>
            <person name="Park H.-J."/>
            <person name="Ramirez L."/>
            <person name="Alfaro M."/>
            <person name="Sun H."/>
            <person name="Tritt A."/>
            <person name="Yoshinaga Y."/>
            <person name="Zwiers L.-H."/>
            <person name="Turgeon B."/>
            <person name="Goodwin S."/>
            <person name="Spatafora J."/>
            <person name="Crous P."/>
            <person name="Grigoriev I."/>
        </authorList>
    </citation>
    <scope>NUCLEOTIDE SEQUENCE</scope>
    <source>
        <strain evidence="3">CBS 183.55</strain>
    </source>
</reference>
<organism evidence="3 4">
    <name type="scientific">Didymella exigua CBS 183.55</name>
    <dbReference type="NCBI Taxonomy" id="1150837"/>
    <lineage>
        <taxon>Eukaryota</taxon>
        <taxon>Fungi</taxon>
        <taxon>Dikarya</taxon>
        <taxon>Ascomycota</taxon>
        <taxon>Pezizomycotina</taxon>
        <taxon>Dothideomycetes</taxon>
        <taxon>Pleosporomycetidae</taxon>
        <taxon>Pleosporales</taxon>
        <taxon>Pleosporineae</taxon>
        <taxon>Didymellaceae</taxon>
        <taxon>Didymella</taxon>
    </lineage>
</organism>
<evidence type="ECO:0008006" key="5">
    <source>
        <dbReference type="Google" id="ProtNLM"/>
    </source>
</evidence>
<name>A0A6A5RGF6_9PLEO</name>
<keyword evidence="4" id="KW-1185">Reference proteome</keyword>
<sequence length="136" mass="14505">MLGICARHLRSNVLSILLLGIMKHTMSHDHSSLLLHPGLVYHRPYTLGGVLESLLHFAYCLLDGSLSRMGGCMCGTSRGQGAWSGTNCLGAWWLGSAGTAATRDAGQADPSHKSTCRGTTSHKTRIKTSNSLTIPT</sequence>
<dbReference type="AlphaFoldDB" id="A0A6A5RGF6"/>
<proteinExistence type="predicted"/>
<feature type="compositionally biased region" description="Polar residues" evidence="1">
    <location>
        <begin position="127"/>
        <end position="136"/>
    </location>
</feature>
<protein>
    <recommendedName>
        <fullName evidence="5">Secreted protein</fullName>
    </recommendedName>
</protein>
<gene>
    <name evidence="3" type="ORF">M421DRAFT_207841</name>
</gene>
<dbReference type="Proteomes" id="UP000800082">
    <property type="component" value="Unassembled WGS sequence"/>
</dbReference>
<feature type="chain" id="PRO_5025675684" description="Secreted protein" evidence="2">
    <location>
        <begin position="28"/>
        <end position="136"/>
    </location>
</feature>
<feature type="signal peptide" evidence="2">
    <location>
        <begin position="1"/>
        <end position="27"/>
    </location>
</feature>
<dbReference type="GeneID" id="54345838"/>
<evidence type="ECO:0000256" key="1">
    <source>
        <dbReference type="SAM" id="MobiDB-lite"/>
    </source>
</evidence>
<feature type="region of interest" description="Disordered" evidence="1">
    <location>
        <begin position="103"/>
        <end position="136"/>
    </location>
</feature>
<keyword evidence="2" id="KW-0732">Signal</keyword>
<evidence type="ECO:0000313" key="4">
    <source>
        <dbReference type="Proteomes" id="UP000800082"/>
    </source>
</evidence>
<accession>A0A6A5RGF6</accession>
<evidence type="ECO:0000313" key="3">
    <source>
        <dbReference type="EMBL" id="KAF1926832.1"/>
    </source>
</evidence>
<dbReference type="RefSeq" id="XP_033447084.1">
    <property type="nucleotide sequence ID" value="XM_033588191.1"/>
</dbReference>
<evidence type="ECO:0000256" key="2">
    <source>
        <dbReference type="SAM" id="SignalP"/>
    </source>
</evidence>
<dbReference type="EMBL" id="ML978975">
    <property type="protein sequence ID" value="KAF1926832.1"/>
    <property type="molecule type" value="Genomic_DNA"/>
</dbReference>